<gene>
    <name evidence="1" type="ORF">E2C01_013620</name>
</gene>
<accession>A0A5B7DHS1</accession>
<sequence length="45" mass="4937">MATSDISSKGCEFDYWEIIAPAMQAADVMDNKNAKTLTELPVSNE</sequence>
<keyword evidence="2" id="KW-1185">Reference proteome</keyword>
<dbReference type="EMBL" id="VSRR010000898">
    <property type="protein sequence ID" value="MPC20666.1"/>
    <property type="molecule type" value="Genomic_DNA"/>
</dbReference>
<organism evidence="1 2">
    <name type="scientific">Portunus trituberculatus</name>
    <name type="common">Swimming crab</name>
    <name type="synonym">Neptunus trituberculatus</name>
    <dbReference type="NCBI Taxonomy" id="210409"/>
    <lineage>
        <taxon>Eukaryota</taxon>
        <taxon>Metazoa</taxon>
        <taxon>Ecdysozoa</taxon>
        <taxon>Arthropoda</taxon>
        <taxon>Crustacea</taxon>
        <taxon>Multicrustacea</taxon>
        <taxon>Malacostraca</taxon>
        <taxon>Eumalacostraca</taxon>
        <taxon>Eucarida</taxon>
        <taxon>Decapoda</taxon>
        <taxon>Pleocyemata</taxon>
        <taxon>Brachyura</taxon>
        <taxon>Eubrachyura</taxon>
        <taxon>Portunoidea</taxon>
        <taxon>Portunidae</taxon>
        <taxon>Portuninae</taxon>
        <taxon>Portunus</taxon>
    </lineage>
</organism>
<reference evidence="1 2" key="1">
    <citation type="submission" date="2019-05" db="EMBL/GenBank/DDBJ databases">
        <title>Another draft genome of Portunus trituberculatus and its Hox gene families provides insights of decapod evolution.</title>
        <authorList>
            <person name="Jeong J.-H."/>
            <person name="Song I."/>
            <person name="Kim S."/>
            <person name="Choi T."/>
            <person name="Kim D."/>
            <person name="Ryu S."/>
            <person name="Kim W."/>
        </authorList>
    </citation>
    <scope>NUCLEOTIDE SEQUENCE [LARGE SCALE GENOMIC DNA]</scope>
    <source>
        <tissue evidence="1">Muscle</tissue>
    </source>
</reference>
<evidence type="ECO:0000313" key="2">
    <source>
        <dbReference type="Proteomes" id="UP000324222"/>
    </source>
</evidence>
<dbReference type="AlphaFoldDB" id="A0A5B7DHS1"/>
<evidence type="ECO:0000313" key="1">
    <source>
        <dbReference type="EMBL" id="MPC20666.1"/>
    </source>
</evidence>
<protein>
    <submittedName>
        <fullName evidence="1">Uncharacterized protein</fullName>
    </submittedName>
</protein>
<proteinExistence type="predicted"/>
<comment type="caution">
    <text evidence="1">The sequence shown here is derived from an EMBL/GenBank/DDBJ whole genome shotgun (WGS) entry which is preliminary data.</text>
</comment>
<dbReference type="Proteomes" id="UP000324222">
    <property type="component" value="Unassembled WGS sequence"/>
</dbReference>
<name>A0A5B7DHS1_PORTR</name>